<keyword evidence="1" id="KW-0540">Nuclease</keyword>
<reference evidence="11 12" key="2">
    <citation type="journal article" date="2018" name="Plant J.">
        <title>The Physcomitrella patens chromosome-scale assembly reveals moss genome structure and evolution.</title>
        <authorList>
            <person name="Lang D."/>
            <person name="Ullrich K.K."/>
            <person name="Murat F."/>
            <person name="Fuchs J."/>
            <person name="Jenkins J."/>
            <person name="Haas F.B."/>
            <person name="Piednoel M."/>
            <person name="Gundlach H."/>
            <person name="Van Bel M."/>
            <person name="Meyberg R."/>
            <person name="Vives C."/>
            <person name="Morata J."/>
            <person name="Symeonidi A."/>
            <person name="Hiss M."/>
            <person name="Muchero W."/>
            <person name="Kamisugi Y."/>
            <person name="Saleh O."/>
            <person name="Blanc G."/>
            <person name="Decker E.L."/>
            <person name="van Gessel N."/>
            <person name="Grimwood J."/>
            <person name="Hayes R.D."/>
            <person name="Graham S.W."/>
            <person name="Gunter L.E."/>
            <person name="McDaniel S.F."/>
            <person name="Hoernstein S.N.W."/>
            <person name="Larsson A."/>
            <person name="Li F.W."/>
            <person name="Perroud P.F."/>
            <person name="Phillips J."/>
            <person name="Ranjan P."/>
            <person name="Rokshar D.S."/>
            <person name="Rothfels C.J."/>
            <person name="Schneider L."/>
            <person name="Shu S."/>
            <person name="Stevenson D.W."/>
            <person name="Thummler F."/>
            <person name="Tillich M."/>
            <person name="Villarreal Aguilar J.C."/>
            <person name="Widiez T."/>
            <person name="Wong G.K."/>
            <person name="Wymore A."/>
            <person name="Zhang Y."/>
            <person name="Zimmer A.D."/>
            <person name="Quatrano R.S."/>
            <person name="Mayer K.F.X."/>
            <person name="Goodstein D."/>
            <person name="Casacuberta J.M."/>
            <person name="Vandepoele K."/>
            <person name="Reski R."/>
            <person name="Cuming A.C."/>
            <person name="Tuskan G.A."/>
            <person name="Maumus F."/>
            <person name="Salse J."/>
            <person name="Schmutz J."/>
            <person name="Rensing S.A."/>
        </authorList>
    </citation>
    <scope>NUCLEOTIDE SEQUENCE [LARGE SCALE GENOMIC DNA]</scope>
    <source>
        <strain evidence="11 12">cv. Gransden 2004</strain>
    </source>
</reference>
<keyword evidence="3" id="KW-0255">Endonuclease</keyword>
<dbReference type="PANTHER" id="PTHR42648">
    <property type="entry name" value="TRANSPOSASE, PUTATIVE-RELATED"/>
    <property type="match status" value="1"/>
</dbReference>
<dbReference type="Proteomes" id="UP000006727">
    <property type="component" value="Chromosome 2"/>
</dbReference>
<dbReference type="Pfam" id="PF00665">
    <property type="entry name" value="rve"/>
    <property type="match status" value="1"/>
</dbReference>
<accession>A0A7I4D9C2</accession>
<keyword evidence="8" id="KW-0808">Transferase</keyword>
<feature type="domain" description="Integrase catalytic" evidence="10">
    <location>
        <begin position="71"/>
        <end position="249"/>
    </location>
</feature>
<keyword evidence="12" id="KW-1185">Reference proteome</keyword>
<evidence type="ECO:0000256" key="9">
    <source>
        <dbReference type="ARBA" id="ARBA00023172"/>
    </source>
</evidence>
<dbReference type="EMBL" id="ABEU02000002">
    <property type="status" value="NOT_ANNOTATED_CDS"/>
    <property type="molecule type" value="Genomic_DNA"/>
</dbReference>
<keyword evidence="8" id="KW-0548">Nucleotidyltransferase</keyword>
<evidence type="ECO:0000313" key="12">
    <source>
        <dbReference type="Proteomes" id="UP000006727"/>
    </source>
</evidence>
<protein>
    <recommendedName>
        <fullName evidence="10">Integrase catalytic domain-containing protein</fullName>
    </recommendedName>
</protein>
<keyword evidence="2" id="KW-0479">Metal-binding</keyword>
<dbReference type="Gramene" id="Pp3c2_8510V3.1">
    <property type="protein sequence ID" value="Pp3c2_8510V3.1"/>
    <property type="gene ID" value="Pp3c2_8510"/>
</dbReference>
<dbReference type="InterPro" id="IPR036397">
    <property type="entry name" value="RNaseH_sf"/>
</dbReference>
<evidence type="ECO:0000256" key="4">
    <source>
        <dbReference type="ARBA" id="ARBA00022801"/>
    </source>
</evidence>
<keyword evidence="5" id="KW-0460">Magnesium</keyword>
<dbReference type="Gene3D" id="3.30.420.10">
    <property type="entry name" value="Ribonuclease H-like superfamily/Ribonuclease H"/>
    <property type="match status" value="1"/>
</dbReference>
<dbReference type="PROSITE" id="PS50994">
    <property type="entry name" value="INTEGRASE"/>
    <property type="match status" value="1"/>
</dbReference>
<dbReference type="InParanoid" id="A0A7I4D9C2"/>
<evidence type="ECO:0000256" key="1">
    <source>
        <dbReference type="ARBA" id="ARBA00022722"/>
    </source>
</evidence>
<evidence type="ECO:0000256" key="6">
    <source>
        <dbReference type="ARBA" id="ARBA00022908"/>
    </source>
</evidence>
<dbReference type="GO" id="GO:0003887">
    <property type="term" value="F:DNA-directed DNA polymerase activity"/>
    <property type="evidence" value="ECO:0007669"/>
    <property type="project" value="UniProtKB-KW"/>
</dbReference>
<dbReference type="InterPro" id="IPR039537">
    <property type="entry name" value="Retrotran_Ty1/copia-like"/>
</dbReference>
<dbReference type="GO" id="GO:0003964">
    <property type="term" value="F:RNA-directed DNA polymerase activity"/>
    <property type="evidence" value="ECO:0007669"/>
    <property type="project" value="UniProtKB-KW"/>
</dbReference>
<dbReference type="PANTHER" id="PTHR42648:SF11">
    <property type="entry name" value="TRANSPOSON TY4-P GAG-POL POLYPROTEIN"/>
    <property type="match status" value="1"/>
</dbReference>
<dbReference type="GO" id="GO:0004519">
    <property type="term" value="F:endonuclease activity"/>
    <property type="evidence" value="ECO:0007669"/>
    <property type="project" value="UniProtKB-KW"/>
</dbReference>
<dbReference type="EnsemblPlants" id="Pp3c2_8510V3.1">
    <property type="protein sequence ID" value="Pp3c2_8510V3.1"/>
    <property type="gene ID" value="Pp3c2_8510"/>
</dbReference>
<keyword evidence="4" id="KW-0378">Hydrolase</keyword>
<dbReference type="AlphaFoldDB" id="A0A7I4D9C2"/>
<name>A0A7I4D9C2_PHYPA</name>
<dbReference type="SUPFAM" id="SSF53098">
    <property type="entry name" value="Ribonuclease H-like"/>
    <property type="match status" value="1"/>
</dbReference>
<evidence type="ECO:0000256" key="8">
    <source>
        <dbReference type="ARBA" id="ARBA00022932"/>
    </source>
</evidence>
<keyword evidence="7" id="KW-0695">RNA-directed DNA polymerase</keyword>
<keyword evidence="6" id="KW-0229">DNA integration</keyword>
<keyword evidence="8" id="KW-0239">DNA-directed DNA polymerase</keyword>
<proteinExistence type="predicted"/>
<evidence type="ECO:0000259" key="10">
    <source>
        <dbReference type="PROSITE" id="PS50994"/>
    </source>
</evidence>
<evidence type="ECO:0000256" key="5">
    <source>
        <dbReference type="ARBA" id="ARBA00022842"/>
    </source>
</evidence>
<reference evidence="11" key="3">
    <citation type="submission" date="2020-12" db="UniProtKB">
        <authorList>
            <consortium name="EnsemblPlants"/>
        </authorList>
    </citation>
    <scope>IDENTIFICATION</scope>
</reference>
<evidence type="ECO:0000256" key="3">
    <source>
        <dbReference type="ARBA" id="ARBA00022759"/>
    </source>
</evidence>
<evidence type="ECO:0000313" key="11">
    <source>
        <dbReference type="EnsemblPlants" id="Pp3c2_8510V3.1"/>
    </source>
</evidence>
<dbReference type="GO" id="GO:0015074">
    <property type="term" value="P:DNA integration"/>
    <property type="evidence" value="ECO:0007669"/>
    <property type="project" value="UniProtKB-KW"/>
</dbReference>
<dbReference type="GO" id="GO:0046872">
    <property type="term" value="F:metal ion binding"/>
    <property type="evidence" value="ECO:0007669"/>
    <property type="project" value="UniProtKB-KW"/>
</dbReference>
<dbReference type="GO" id="GO:0016787">
    <property type="term" value="F:hydrolase activity"/>
    <property type="evidence" value="ECO:0007669"/>
    <property type="project" value="UniProtKB-KW"/>
</dbReference>
<dbReference type="InterPro" id="IPR001584">
    <property type="entry name" value="Integrase_cat-core"/>
</dbReference>
<reference evidence="11 12" key="1">
    <citation type="journal article" date="2008" name="Science">
        <title>The Physcomitrella genome reveals evolutionary insights into the conquest of land by plants.</title>
        <authorList>
            <person name="Rensing S."/>
            <person name="Lang D."/>
            <person name="Zimmer A."/>
            <person name="Terry A."/>
            <person name="Salamov A."/>
            <person name="Shapiro H."/>
            <person name="Nishiyama T."/>
            <person name="Perroud P.-F."/>
            <person name="Lindquist E."/>
            <person name="Kamisugi Y."/>
            <person name="Tanahashi T."/>
            <person name="Sakakibara K."/>
            <person name="Fujita T."/>
            <person name="Oishi K."/>
            <person name="Shin-I T."/>
            <person name="Kuroki Y."/>
            <person name="Toyoda A."/>
            <person name="Suzuki Y."/>
            <person name="Hashimoto A."/>
            <person name="Yamaguchi K."/>
            <person name="Sugano A."/>
            <person name="Kohara Y."/>
            <person name="Fujiyama A."/>
            <person name="Anterola A."/>
            <person name="Aoki S."/>
            <person name="Ashton N."/>
            <person name="Barbazuk W.B."/>
            <person name="Barker E."/>
            <person name="Bennetzen J."/>
            <person name="Bezanilla M."/>
            <person name="Blankenship R."/>
            <person name="Cho S.H."/>
            <person name="Dutcher S."/>
            <person name="Estelle M."/>
            <person name="Fawcett J.A."/>
            <person name="Gundlach H."/>
            <person name="Hanada K."/>
            <person name="Heyl A."/>
            <person name="Hicks K.A."/>
            <person name="Hugh J."/>
            <person name="Lohr M."/>
            <person name="Mayer K."/>
            <person name="Melkozernov A."/>
            <person name="Murata T."/>
            <person name="Nelson D."/>
            <person name="Pils B."/>
            <person name="Prigge M."/>
            <person name="Reiss B."/>
            <person name="Renner T."/>
            <person name="Rombauts S."/>
            <person name="Rushton P."/>
            <person name="Sanderfoot A."/>
            <person name="Schween G."/>
            <person name="Shiu S.-H."/>
            <person name="Stueber K."/>
            <person name="Theodoulou F.L."/>
            <person name="Tu H."/>
            <person name="Van de Peer Y."/>
            <person name="Verrier P.J."/>
            <person name="Waters E."/>
            <person name="Wood A."/>
            <person name="Yang L."/>
            <person name="Cove D."/>
            <person name="Cuming A."/>
            <person name="Hasebe M."/>
            <person name="Lucas S."/>
            <person name="Mishler D.B."/>
            <person name="Reski R."/>
            <person name="Grigoriev I."/>
            <person name="Quatrano R.S."/>
            <person name="Boore J.L."/>
        </authorList>
    </citation>
    <scope>NUCLEOTIDE SEQUENCE [LARGE SCALE GENOMIC DNA]</scope>
    <source>
        <strain evidence="11 12">cv. Gransden 2004</strain>
    </source>
</reference>
<dbReference type="InterPro" id="IPR012337">
    <property type="entry name" value="RNaseH-like_sf"/>
</dbReference>
<evidence type="ECO:0000256" key="7">
    <source>
        <dbReference type="ARBA" id="ARBA00022918"/>
    </source>
</evidence>
<sequence length="280" mass="31691">ALKALSEFYSTQTIADVIVTLDQWENSRMPDNMSVASFIQGSLYGLPKFAVKPTVCQHCAMGKQTRETTLRKSNSRCTQILELIHADICGPLPVPSIAGNKYFLLLVDNFSRKIWIYFLKYKSQAHEKFSDFKNMIKKQTGQQIKTLRTDRGGVFLSTAFSAFTTAHGIDGQLTQDHTPHQKRVVERRNRSILDKVRTMLILGHIPASLWPKAAKTSVYILNRTLKLTNPVFLLRKDSRRPTLSHLKFFGSLSHVHIGSHTRNKLDSRSIPGSLVGYDDC</sequence>
<evidence type="ECO:0000256" key="2">
    <source>
        <dbReference type="ARBA" id="ARBA00022723"/>
    </source>
</evidence>
<dbReference type="GO" id="GO:0006310">
    <property type="term" value="P:DNA recombination"/>
    <property type="evidence" value="ECO:0007669"/>
    <property type="project" value="UniProtKB-KW"/>
</dbReference>
<keyword evidence="9" id="KW-0233">DNA recombination</keyword>
<organism evidence="11 12">
    <name type="scientific">Physcomitrium patens</name>
    <name type="common">Spreading-leaved earth moss</name>
    <name type="synonym">Physcomitrella patens</name>
    <dbReference type="NCBI Taxonomy" id="3218"/>
    <lineage>
        <taxon>Eukaryota</taxon>
        <taxon>Viridiplantae</taxon>
        <taxon>Streptophyta</taxon>
        <taxon>Embryophyta</taxon>
        <taxon>Bryophyta</taxon>
        <taxon>Bryophytina</taxon>
        <taxon>Bryopsida</taxon>
        <taxon>Funariidae</taxon>
        <taxon>Funariales</taxon>
        <taxon>Funariaceae</taxon>
        <taxon>Physcomitrium</taxon>
    </lineage>
</organism>
<dbReference type="GO" id="GO:0003676">
    <property type="term" value="F:nucleic acid binding"/>
    <property type="evidence" value="ECO:0007669"/>
    <property type="project" value="InterPro"/>
</dbReference>